<name>A0A9D1JIY2_9FIRM</name>
<dbReference type="HAMAP" id="MF_00048">
    <property type="entry name" value="UPF0102"/>
    <property type="match status" value="1"/>
</dbReference>
<evidence type="ECO:0000256" key="2">
    <source>
        <dbReference type="HAMAP-Rule" id="MF_00048"/>
    </source>
</evidence>
<reference evidence="3" key="2">
    <citation type="journal article" date="2021" name="PeerJ">
        <title>Extensive microbial diversity within the chicken gut microbiome revealed by metagenomics and culture.</title>
        <authorList>
            <person name="Gilroy R."/>
            <person name="Ravi A."/>
            <person name="Getino M."/>
            <person name="Pursley I."/>
            <person name="Horton D.L."/>
            <person name="Alikhan N.F."/>
            <person name="Baker D."/>
            <person name="Gharbi K."/>
            <person name="Hall N."/>
            <person name="Watson M."/>
            <person name="Adriaenssens E.M."/>
            <person name="Foster-Nyarko E."/>
            <person name="Jarju S."/>
            <person name="Secka A."/>
            <person name="Antonio M."/>
            <person name="Oren A."/>
            <person name="Chaudhuri R.R."/>
            <person name="La Ragione R."/>
            <person name="Hildebrand F."/>
            <person name="Pallen M.J."/>
        </authorList>
    </citation>
    <scope>NUCLEOTIDE SEQUENCE</scope>
    <source>
        <strain evidence="3">CHK190-19873</strain>
    </source>
</reference>
<dbReference type="EMBL" id="DVIQ01000019">
    <property type="protein sequence ID" value="HIS30515.1"/>
    <property type="molecule type" value="Genomic_DNA"/>
</dbReference>
<dbReference type="InterPro" id="IPR011335">
    <property type="entry name" value="Restrct_endonuc-II-like"/>
</dbReference>
<comment type="caution">
    <text evidence="3">The sequence shown here is derived from an EMBL/GenBank/DDBJ whole genome shotgun (WGS) entry which is preliminary data.</text>
</comment>
<dbReference type="NCBIfam" id="TIGR00252">
    <property type="entry name" value="YraN family protein"/>
    <property type="match status" value="1"/>
</dbReference>
<proteinExistence type="inferred from homology"/>
<dbReference type="PANTHER" id="PTHR34039">
    <property type="entry name" value="UPF0102 PROTEIN YRAN"/>
    <property type="match status" value="1"/>
</dbReference>
<reference evidence="3" key="1">
    <citation type="submission" date="2020-10" db="EMBL/GenBank/DDBJ databases">
        <authorList>
            <person name="Gilroy R."/>
        </authorList>
    </citation>
    <scope>NUCLEOTIDE SEQUENCE</scope>
    <source>
        <strain evidence="3">CHK190-19873</strain>
    </source>
</reference>
<evidence type="ECO:0000313" key="3">
    <source>
        <dbReference type="EMBL" id="HIS30515.1"/>
    </source>
</evidence>
<dbReference type="Pfam" id="PF02021">
    <property type="entry name" value="UPF0102"/>
    <property type="match status" value="1"/>
</dbReference>
<dbReference type="PANTHER" id="PTHR34039:SF1">
    <property type="entry name" value="UPF0102 PROTEIN YRAN"/>
    <property type="match status" value="1"/>
</dbReference>
<evidence type="ECO:0000256" key="1">
    <source>
        <dbReference type="ARBA" id="ARBA00006738"/>
    </source>
</evidence>
<dbReference type="InterPro" id="IPR003509">
    <property type="entry name" value="UPF0102_YraN-like"/>
</dbReference>
<dbReference type="Gene3D" id="3.40.1350.10">
    <property type="match status" value="1"/>
</dbReference>
<accession>A0A9D1JIY2</accession>
<protein>
    <recommendedName>
        <fullName evidence="2">UPF0102 protein IAB44_03055</fullName>
    </recommendedName>
</protein>
<dbReference type="GO" id="GO:0003676">
    <property type="term" value="F:nucleic acid binding"/>
    <property type="evidence" value="ECO:0007669"/>
    <property type="project" value="InterPro"/>
</dbReference>
<comment type="similarity">
    <text evidence="1 2">Belongs to the UPF0102 family.</text>
</comment>
<sequence length="115" mass="12936">MNKRQTGSAYEQTAAAFLTGEGYRILEKNYRCRAGEIDLIAKNDGYLVFVEVKYRRDASMGDALAAVTPQKQERIRKTAAWYLIRNGYSEETPCRFDVVGITGTEITLVKDAFGI</sequence>
<gene>
    <name evidence="3" type="ORF">IAB44_03055</name>
</gene>
<dbReference type="CDD" id="cd20736">
    <property type="entry name" value="PoNe_Nuclease"/>
    <property type="match status" value="1"/>
</dbReference>
<evidence type="ECO:0000313" key="4">
    <source>
        <dbReference type="Proteomes" id="UP000823935"/>
    </source>
</evidence>
<dbReference type="Proteomes" id="UP000823935">
    <property type="component" value="Unassembled WGS sequence"/>
</dbReference>
<dbReference type="NCBIfam" id="NF009150">
    <property type="entry name" value="PRK12497.1-3"/>
    <property type="match status" value="1"/>
</dbReference>
<organism evidence="3 4">
    <name type="scientific">Candidatus Limivivens intestinipullorum</name>
    <dbReference type="NCBI Taxonomy" id="2840858"/>
    <lineage>
        <taxon>Bacteria</taxon>
        <taxon>Bacillati</taxon>
        <taxon>Bacillota</taxon>
        <taxon>Clostridia</taxon>
        <taxon>Lachnospirales</taxon>
        <taxon>Lachnospiraceae</taxon>
        <taxon>Lachnospiraceae incertae sedis</taxon>
        <taxon>Candidatus Limivivens</taxon>
    </lineage>
</organism>
<dbReference type="SUPFAM" id="SSF52980">
    <property type="entry name" value="Restriction endonuclease-like"/>
    <property type="match status" value="1"/>
</dbReference>
<dbReference type="InterPro" id="IPR011856">
    <property type="entry name" value="tRNA_endonuc-like_dom_sf"/>
</dbReference>
<dbReference type="AlphaFoldDB" id="A0A9D1JIY2"/>